<evidence type="ECO:0000313" key="3">
    <source>
        <dbReference type="EMBL" id="RXG18518.1"/>
    </source>
</evidence>
<dbReference type="InterPro" id="IPR008756">
    <property type="entry name" value="Peptidase_M56"/>
</dbReference>
<evidence type="ECO:0000313" key="4">
    <source>
        <dbReference type="Proteomes" id="UP000289821"/>
    </source>
</evidence>
<accession>A0A4Q0P125</accession>
<dbReference type="OrthoDB" id="1522859at2"/>
<feature type="domain" description="Peptidase M56" evidence="2">
    <location>
        <begin position="148"/>
        <end position="258"/>
    </location>
</feature>
<feature type="transmembrane region" description="Helical" evidence="1">
    <location>
        <begin position="6"/>
        <end position="22"/>
    </location>
</feature>
<name>A0A4Q0P125_9FLAO</name>
<keyword evidence="1" id="KW-0472">Membrane</keyword>
<feature type="transmembrane region" description="Helical" evidence="1">
    <location>
        <begin position="131"/>
        <end position="150"/>
    </location>
</feature>
<keyword evidence="4" id="KW-1185">Reference proteome</keyword>
<sequence length="827" mass="94926">MTAYLIKSILCLLVLWGFYKIALEQTAAHHFKRFYLLGSMVIALTLPLLTFSYTVEVEPQTVIAESAVFEPTVLTETTVATPVEEPTNWLAISLGVLYAAGVLLFGFRFLRNLIRLRRKITNNEKVQAKGHINVLLLGKVIPHSFLRFIFMPKKEFKNNSIAPEVLAHEHAHVAQKHSWDILFIEFLQVVFWFNPLLSFVKKEIALNHEFLADQAALKNENSVENYTHLLFTYSGGAHHTALSSPINYSLTKKRILMLSKTRSVKKLATRLSLFVPVLALCIYFFNQEIVAKPVQKESTSLLGKWVDRKKEFAQFTIYKEGKQLWMKFAKDTFKLEQEGENQYEMVWKNKPLSTTNKKVSLRYNPNNNELFLNEKSFIRPENTYGKLFAGDWEGVDVEQQFFIRSNNGGIGWEIKDQFGTNTYFPVLYDDGFYFTLNNRDVYFKVNGDTMTSSEGHTYKKIKEAPKLIWIIVTKNYIGINAYSISSEKFVAHINEITANWSAENYKNYILDVGTQEGMEAFVKELNTEFKKTQLYRINSSQDLLTQGDAEESSKPVPAENKKIGLSLKILKDGSLLLNGYTLTDLANLESALDAFYKPYSSQERRKKISARIDPYVLTKSKTVEAVQQKLQQYGIAQIKVSPAEIPKPAISNQQQSADKSTDEETQQNRVVEDIHIEIDKTHQVYINNKRADPHHLEQELMEYNSWTTKSEREAMLPVKITVDPVIEMAILTDVKSALREYGVKSLKVVIAGDSQEEALIPAHTPDQNSSVLTPQQKKRNAGTFKIGAYKYYYNKNKQNQFVYYDRFGNELSEKDILELKKKSEKEN</sequence>
<evidence type="ECO:0000259" key="2">
    <source>
        <dbReference type="Pfam" id="PF05569"/>
    </source>
</evidence>
<keyword evidence="1" id="KW-0812">Transmembrane</keyword>
<gene>
    <name evidence="3" type="ORF">DSM04_101718</name>
</gene>
<dbReference type="PANTHER" id="PTHR34978:SF3">
    <property type="entry name" value="SLR0241 PROTEIN"/>
    <property type="match status" value="1"/>
</dbReference>
<reference evidence="3 4" key="1">
    <citation type="submission" date="2018-07" db="EMBL/GenBank/DDBJ databases">
        <title>Leeuwenhoekiella genomics.</title>
        <authorList>
            <person name="Tahon G."/>
            <person name="Willems A."/>
        </authorList>
    </citation>
    <scope>NUCLEOTIDE SEQUENCE [LARGE SCALE GENOMIC DNA]</scope>
    <source>
        <strain evidence="3 4">R-50232</strain>
    </source>
</reference>
<dbReference type="EMBL" id="QOVI01000001">
    <property type="protein sequence ID" value="RXG18518.1"/>
    <property type="molecule type" value="Genomic_DNA"/>
</dbReference>
<proteinExistence type="predicted"/>
<dbReference type="Pfam" id="PF05569">
    <property type="entry name" value="Peptidase_M56"/>
    <property type="match status" value="1"/>
</dbReference>
<evidence type="ECO:0000256" key="1">
    <source>
        <dbReference type="SAM" id="Phobius"/>
    </source>
</evidence>
<dbReference type="InterPro" id="IPR052173">
    <property type="entry name" value="Beta-lactam_resp_regulator"/>
</dbReference>
<protein>
    <submittedName>
        <fullName evidence="3">Beta-lactamase regulating signal transducer with metallopeptidase domain</fullName>
    </submittedName>
</protein>
<dbReference type="Proteomes" id="UP000289821">
    <property type="component" value="Unassembled WGS sequence"/>
</dbReference>
<feature type="transmembrane region" description="Helical" evidence="1">
    <location>
        <begin position="181"/>
        <end position="200"/>
    </location>
</feature>
<dbReference type="RefSeq" id="WP_128760057.1">
    <property type="nucleotide sequence ID" value="NZ_QOVI01000001.1"/>
</dbReference>
<organism evidence="3 4">
    <name type="scientific">Leeuwenhoekiella aestuarii</name>
    <dbReference type="NCBI Taxonomy" id="2249426"/>
    <lineage>
        <taxon>Bacteria</taxon>
        <taxon>Pseudomonadati</taxon>
        <taxon>Bacteroidota</taxon>
        <taxon>Flavobacteriia</taxon>
        <taxon>Flavobacteriales</taxon>
        <taxon>Flavobacteriaceae</taxon>
        <taxon>Leeuwenhoekiella</taxon>
    </lineage>
</organism>
<feature type="transmembrane region" description="Helical" evidence="1">
    <location>
        <begin position="34"/>
        <end position="55"/>
    </location>
</feature>
<dbReference type="AlphaFoldDB" id="A0A4Q0P125"/>
<feature type="transmembrane region" description="Helical" evidence="1">
    <location>
        <begin position="89"/>
        <end position="110"/>
    </location>
</feature>
<dbReference type="CDD" id="cd07341">
    <property type="entry name" value="M56_BlaR1_MecR1_like"/>
    <property type="match status" value="1"/>
</dbReference>
<dbReference type="PANTHER" id="PTHR34978">
    <property type="entry name" value="POSSIBLE SENSOR-TRANSDUCER PROTEIN BLAR"/>
    <property type="match status" value="1"/>
</dbReference>
<feature type="transmembrane region" description="Helical" evidence="1">
    <location>
        <begin position="267"/>
        <end position="285"/>
    </location>
</feature>
<keyword evidence="1" id="KW-1133">Transmembrane helix</keyword>
<comment type="caution">
    <text evidence="3">The sequence shown here is derived from an EMBL/GenBank/DDBJ whole genome shotgun (WGS) entry which is preliminary data.</text>
</comment>